<dbReference type="SMART" id="SM00382">
    <property type="entry name" value="AAA"/>
    <property type="match status" value="2"/>
</dbReference>
<comment type="similarity">
    <text evidence="2">Belongs to the ABC transporter superfamily. ABCG family. PDR (TC 3.A.1.205) subfamily.</text>
</comment>
<feature type="region of interest" description="Disordered" evidence="13">
    <location>
        <begin position="1605"/>
        <end position="1627"/>
    </location>
</feature>
<evidence type="ECO:0000256" key="5">
    <source>
        <dbReference type="ARBA" id="ARBA00022692"/>
    </source>
</evidence>
<dbReference type="PANTHER" id="PTHR19241">
    <property type="entry name" value="ATP-BINDING CASSETTE TRANSPORTER"/>
    <property type="match status" value="1"/>
</dbReference>
<evidence type="ECO:0000313" key="16">
    <source>
        <dbReference type="EMBL" id="KAD1807293.1"/>
    </source>
</evidence>
<dbReference type="GO" id="GO:0006412">
    <property type="term" value="P:translation"/>
    <property type="evidence" value="ECO:0007669"/>
    <property type="project" value="InterPro"/>
</dbReference>
<keyword evidence="5 14" id="KW-0812">Transmembrane</keyword>
<keyword evidence="6" id="KW-0677">Repeat</keyword>
<dbReference type="InterPro" id="IPR003593">
    <property type="entry name" value="AAA+_ATPase"/>
</dbReference>
<sequence length="1717" mass="193892">MAQLVGPDEIESLRYEMRTSLRYLLRNSSSSRVNSDFSYVKNHDETDVDLLMWAAIERLPTYDRLRSSLFDGENEKKVVDVTKLLPPERHMFIEKLIKHIENDNLQLLQKLKIRTDKVGVKFPSVEVRYKNLCVEAECEVVHGKPIPTLWNSLQSMVYGLVMIPGLKSKRAKITILNDVSGIIKPGRMTLLIGPPGCGKTTLLKTLSGNLNKSLKISGEISYNGYKLEEFVPQKTSAYISQDDLHIPEMTVRETLDFSSCCQGTGSRSEIMLEVSRREKESGIIPDPDLDTFMKAISIEGQKTTLQTNYILKILGLDICADTMFGDAMRRGISGGQKKRLTTGEMIVGPAKALFMDEISNGLDSSTTYQMITCLHQLAHITDASILISLLQPSPEAFDLFDDIMLMAEGMIVYHGPRGNVLEYFEGLGFRCPERKGVADFLQEVCSRKDQEKYWCRTDLAYKYVSVQTLTAIFKESYLGKEVNDNISKPLTRFPSHENAMSFHKYSLSKWDLFRTCMSREILLMKRNSFVYIFKFVQLIIIAVITMTVFFRTKLKVDAIDANYYLGSLFYALVILLVDGFPELSMTVSRLPVFYKQRDMYFYPAWAYAVPASLLKIPLSMFVAVIWTCFTYYVIGYSPEPDRFFRQLVLFFAMHFMSVSMFRFFASVFRTLVASTTVGSISLLFLLSFGGFILPHNTMPSWLKWGFWVCPLSYGEIGLTVNEFLSPRWNKQMIISTNTTIGLQILQSRGLDFSGYYYWISLGALFGFALLFNIGFIMALSYLKAPGTRAIISKEAISQEHGSKVSKHQTHKGKTTKSSITSVSNEGKLVLPFEPLTITFQNLQYHVEPPSEMREHGFTGKRLQLLHDITGAFRPGILTALMGVSGAGKTTLLDVLAGRKTSGTVEGEIKIAGYPKVQETFARVSGYCEQADVHSPHITVEESVIFSAWLRLHPGIDSKTKYRFIEEILETVELYDIKDALVGIPGVNGLSTEQRKRLTIAVEVVANPSIIFMDEPTTGLDARSAAIVMRAVKNIVETGRTVVCTIHQPSIDIFEAFDELILLKIGGRMIYYGPLGCHSNKVIEYFEGISGVPKIRDNYNPATWMLEATSASMETKLGVDFGQIYSTSTLNQRNKDFVSTSSKPPPGSKDLYFPTSFPQNGWSQFKVCLWKQRLSYWRSPSYNLMRSLHMLFASFIFGLLFWGQGKKINSPQSLFNILGSMYSAVLFSGINNCSSVIPHVSMERTVLYRERFSGMYASWAYALAQVAIEFPYLLAQSVAFVCITYPMIGYYWSVYKVFWYFYTFLCTLMYFTYLGMLLVAITPSFPVAAILQSAFYTIFNLFAGFLIPKPKIPKWWLWLYYLTPTSWSLNAMLTSQYGDVKTKIIVFGEIKSVDDFLKDYFGYHHEQLSLVFVLLALWPIILAILFAYCIAKLNFQRSRRHSQYAASESAFISLINFRSRFVFLSSSLPVLLLEEIAKMQNEEGQNMDLYIPRKCSATNRLITSKDHASVQINVGHLDESGRYTGQFSTFALCGFVRAQVVHPSFSDEDSDRFQPILSSGEDSCPTPPSPARIPSSTRYGRSFAVVMIGAIRCKCQRRLTSSPITCKDSRQGGNDGHDEEEPRGGWSERRQVPVMAKIVLVMVPGLVFVVGLVHMSVGIWFCDSAGSCSSVTCLCVYSFKSVGDFGGDVIKAFSCRKERTRMKAPFIVTLRLDSKEPG</sequence>
<evidence type="ECO:0000256" key="3">
    <source>
        <dbReference type="ARBA" id="ARBA00010228"/>
    </source>
</evidence>
<evidence type="ECO:0000256" key="8">
    <source>
        <dbReference type="ARBA" id="ARBA00022840"/>
    </source>
</evidence>
<keyword evidence="8" id="KW-0067">ATP-binding</keyword>
<evidence type="ECO:0000256" key="11">
    <source>
        <dbReference type="ARBA" id="ARBA00023136"/>
    </source>
</evidence>
<dbReference type="InterPro" id="IPR003439">
    <property type="entry name" value="ABC_transporter-like_ATP-bd"/>
</dbReference>
<keyword evidence="10 14" id="KW-1133">Transmembrane helix</keyword>
<dbReference type="InterPro" id="IPR034003">
    <property type="entry name" value="ABCG_PDR_2"/>
</dbReference>
<feature type="transmembrane region" description="Helical" evidence="14">
    <location>
        <begin position="562"/>
        <end position="583"/>
    </location>
</feature>
<feature type="domain" description="ABC transporter" evidence="15">
    <location>
        <begin position="837"/>
        <end position="1089"/>
    </location>
</feature>
<dbReference type="Pfam" id="PF01061">
    <property type="entry name" value="ABC2_membrane"/>
    <property type="match status" value="2"/>
</dbReference>
<keyword evidence="7" id="KW-0547">Nucleotide-binding</keyword>
<dbReference type="InterPro" id="IPR027417">
    <property type="entry name" value="P-loop_NTPase"/>
</dbReference>
<dbReference type="GO" id="GO:0005524">
    <property type="term" value="F:ATP binding"/>
    <property type="evidence" value="ECO:0007669"/>
    <property type="project" value="UniProtKB-KW"/>
</dbReference>
<evidence type="ECO:0000256" key="7">
    <source>
        <dbReference type="ARBA" id="ARBA00022741"/>
    </source>
</evidence>
<keyword evidence="4" id="KW-0813">Transport</keyword>
<dbReference type="Proteomes" id="UP000326396">
    <property type="component" value="Unassembled WGS sequence"/>
</dbReference>
<dbReference type="Gene3D" id="3.30.1230.20">
    <property type="match status" value="1"/>
</dbReference>
<dbReference type="GO" id="GO:0005840">
    <property type="term" value="C:ribosome"/>
    <property type="evidence" value="ECO:0007669"/>
    <property type="project" value="UniProtKB-KW"/>
</dbReference>
<dbReference type="SUPFAM" id="SSF52540">
    <property type="entry name" value="P-loop containing nucleoside triphosphate hydrolases"/>
    <property type="match status" value="2"/>
</dbReference>
<feature type="transmembrane region" description="Helical" evidence="14">
    <location>
        <begin position="604"/>
        <end position="634"/>
    </location>
</feature>
<feature type="transmembrane region" description="Helical" evidence="14">
    <location>
        <begin position="1354"/>
        <end position="1372"/>
    </location>
</feature>
<evidence type="ECO:0000256" key="13">
    <source>
        <dbReference type="SAM" id="MobiDB-lite"/>
    </source>
</evidence>
<dbReference type="PROSITE" id="PS00996">
    <property type="entry name" value="RIBOSOMAL_S21E"/>
    <property type="match status" value="1"/>
</dbReference>
<feature type="transmembrane region" description="Helical" evidence="14">
    <location>
        <begin position="1637"/>
        <end position="1660"/>
    </location>
</feature>
<evidence type="ECO:0000256" key="9">
    <source>
        <dbReference type="ARBA" id="ARBA00022980"/>
    </source>
</evidence>
<feature type="transmembrane region" description="Helical" evidence="14">
    <location>
        <begin position="1326"/>
        <end position="1347"/>
    </location>
</feature>
<dbReference type="CDD" id="cd03232">
    <property type="entry name" value="ABCG_PDR_domain2"/>
    <property type="match status" value="1"/>
</dbReference>
<evidence type="ECO:0000259" key="15">
    <source>
        <dbReference type="PROSITE" id="PS50893"/>
    </source>
</evidence>
<dbReference type="GO" id="GO:0016887">
    <property type="term" value="F:ATP hydrolysis activity"/>
    <property type="evidence" value="ECO:0007669"/>
    <property type="project" value="InterPro"/>
</dbReference>
<evidence type="ECO:0000313" key="17">
    <source>
        <dbReference type="Proteomes" id="UP000326396"/>
    </source>
</evidence>
<feature type="transmembrane region" description="Helical" evidence="14">
    <location>
        <begin position="1407"/>
        <end position="1430"/>
    </location>
</feature>
<feature type="transmembrane region" description="Helical" evidence="14">
    <location>
        <begin position="1273"/>
        <end position="1291"/>
    </location>
</feature>
<proteinExistence type="inferred from homology"/>
<name>A0A5N6LID5_9ASTR</name>
<feature type="transmembrane region" description="Helical" evidence="14">
    <location>
        <begin position="671"/>
        <end position="693"/>
    </location>
</feature>
<dbReference type="InterPro" id="IPR043926">
    <property type="entry name" value="ABCG_dom"/>
</dbReference>
<comment type="similarity">
    <text evidence="3">Belongs to the eukaryotic ribosomal protein eS21 family.</text>
</comment>
<dbReference type="Pfam" id="PF08370">
    <property type="entry name" value="PDR_assoc"/>
    <property type="match status" value="1"/>
</dbReference>
<dbReference type="FunFam" id="3.40.50.300:FF:000179">
    <property type="entry name" value="ABC transporter G family member 34"/>
    <property type="match status" value="1"/>
</dbReference>
<dbReference type="GO" id="GO:0005829">
    <property type="term" value="C:cytosol"/>
    <property type="evidence" value="ECO:0007669"/>
    <property type="project" value="UniProtKB-ARBA"/>
</dbReference>
<organism evidence="16 17">
    <name type="scientific">Mikania micrantha</name>
    <name type="common">bitter vine</name>
    <dbReference type="NCBI Taxonomy" id="192012"/>
    <lineage>
        <taxon>Eukaryota</taxon>
        <taxon>Viridiplantae</taxon>
        <taxon>Streptophyta</taxon>
        <taxon>Embryophyta</taxon>
        <taxon>Tracheophyta</taxon>
        <taxon>Spermatophyta</taxon>
        <taxon>Magnoliopsida</taxon>
        <taxon>eudicotyledons</taxon>
        <taxon>Gunneridae</taxon>
        <taxon>Pentapetalae</taxon>
        <taxon>asterids</taxon>
        <taxon>campanulids</taxon>
        <taxon>Asterales</taxon>
        <taxon>Asteraceae</taxon>
        <taxon>Asteroideae</taxon>
        <taxon>Heliantheae alliance</taxon>
        <taxon>Eupatorieae</taxon>
        <taxon>Mikania</taxon>
    </lineage>
</organism>
<dbReference type="InterPro" id="IPR018279">
    <property type="entry name" value="Ribosomal_eS21_CS"/>
</dbReference>
<accession>A0A5N6LID5</accession>
<dbReference type="Pfam" id="PF19055">
    <property type="entry name" value="ABC2_membrane_7"/>
    <property type="match status" value="2"/>
</dbReference>
<dbReference type="InterPro" id="IPR038579">
    <property type="entry name" value="Ribosomal_eS21_sf"/>
</dbReference>
<dbReference type="GO" id="GO:1990904">
    <property type="term" value="C:ribonucleoprotein complex"/>
    <property type="evidence" value="ECO:0007669"/>
    <property type="project" value="UniProtKB-KW"/>
</dbReference>
<dbReference type="GO" id="GO:0005886">
    <property type="term" value="C:plasma membrane"/>
    <property type="evidence" value="ECO:0007669"/>
    <property type="project" value="UniProtKB-ARBA"/>
</dbReference>
<dbReference type="Pfam" id="PF00005">
    <property type="entry name" value="ABC_tran"/>
    <property type="match status" value="2"/>
</dbReference>
<dbReference type="FunFam" id="3.40.50.300:FF:000157">
    <property type="entry name" value="ABC transporter G family member 34"/>
    <property type="match status" value="1"/>
</dbReference>
<evidence type="ECO:0000256" key="2">
    <source>
        <dbReference type="ARBA" id="ARBA00006012"/>
    </source>
</evidence>
<dbReference type="GO" id="GO:0140359">
    <property type="term" value="F:ABC-type transporter activity"/>
    <property type="evidence" value="ECO:0007669"/>
    <property type="project" value="InterPro"/>
</dbReference>
<evidence type="ECO:0000256" key="1">
    <source>
        <dbReference type="ARBA" id="ARBA00004141"/>
    </source>
</evidence>
<gene>
    <name evidence="16" type="ORF">E3N88_42265</name>
</gene>
<dbReference type="CDD" id="cd03233">
    <property type="entry name" value="ABCG_PDR_domain1"/>
    <property type="match status" value="1"/>
</dbReference>
<dbReference type="OrthoDB" id="66620at2759"/>
<evidence type="ECO:0000256" key="4">
    <source>
        <dbReference type="ARBA" id="ARBA00022448"/>
    </source>
</evidence>
<comment type="caution">
    <text evidence="16">The sequence shown here is derived from an EMBL/GenBank/DDBJ whole genome shotgun (WGS) entry which is preliminary data.</text>
</comment>
<evidence type="ECO:0000256" key="12">
    <source>
        <dbReference type="ARBA" id="ARBA00023274"/>
    </source>
</evidence>
<feature type="transmembrane region" description="Helical" evidence="14">
    <location>
        <begin position="755"/>
        <end position="782"/>
    </location>
</feature>
<dbReference type="InterPro" id="IPR001931">
    <property type="entry name" value="Ribosomal_eS21"/>
</dbReference>
<comment type="subcellular location">
    <subcellularLocation>
        <location evidence="1">Membrane</location>
        <topology evidence="1">Multi-pass membrane protein</topology>
    </subcellularLocation>
</comment>
<dbReference type="InterPro" id="IPR013525">
    <property type="entry name" value="ABC2_TM"/>
</dbReference>
<keyword evidence="17" id="KW-1185">Reference proteome</keyword>
<feature type="transmembrane region" description="Helical" evidence="14">
    <location>
        <begin position="529"/>
        <end position="550"/>
    </location>
</feature>
<feature type="transmembrane region" description="Helical" evidence="14">
    <location>
        <begin position="646"/>
        <end position="664"/>
    </location>
</feature>
<dbReference type="InterPro" id="IPR013581">
    <property type="entry name" value="PDR_assoc"/>
</dbReference>
<dbReference type="InterPro" id="IPR034001">
    <property type="entry name" value="ABCG_PDR_1"/>
</dbReference>
<dbReference type="Pfam" id="PF01249">
    <property type="entry name" value="Ribosomal_S21e"/>
    <property type="match status" value="1"/>
</dbReference>
<keyword evidence="12" id="KW-0687">Ribonucleoprotein</keyword>
<feature type="domain" description="ABC transporter" evidence="15">
    <location>
        <begin position="161"/>
        <end position="433"/>
    </location>
</feature>
<evidence type="ECO:0000256" key="6">
    <source>
        <dbReference type="ARBA" id="ARBA00022737"/>
    </source>
</evidence>
<evidence type="ECO:0000256" key="10">
    <source>
        <dbReference type="ARBA" id="ARBA00022989"/>
    </source>
</evidence>
<keyword evidence="11 14" id="KW-0472">Membrane</keyword>
<dbReference type="GO" id="GO:0003735">
    <property type="term" value="F:structural constituent of ribosome"/>
    <property type="evidence" value="ECO:0007669"/>
    <property type="project" value="InterPro"/>
</dbReference>
<keyword evidence="9" id="KW-0689">Ribosomal protein</keyword>
<dbReference type="PROSITE" id="PS50893">
    <property type="entry name" value="ABC_TRANSPORTER_2"/>
    <property type="match status" value="2"/>
</dbReference>
<protein>
    <recommendedName>
        <fullName evidence="15">ABC transporter domain-containing protein</fullName>
    </recommendedName>
</protein>
<reference evidence="16 17" key="1">
    <citation type="submission" date="2019-05" db="EMBL/GenBank/DDBJ databases">
        <title>Mikania micrantha, genome provides insights into the molecular mechanism of rapid growth.</title>
        <authorList>
            <person name="Liu B."/>
        </authorList>
    </citation>
    <scope>NUCLEOTIDE SEQUENCE [LARGE SCALE GENOMIC DNA]</scope>
    <source>
        <strain evidence="16">NLD-2019</strain>
        <tissue evidence="16">Leaf</tissue>
    </source>
</reference>
<feature type="transmembrane region" description="Helical" evidence="14">
    <location>
        <begin position="1298"/>
        <end position="1320"/>
    </location>
</feature>
<dbReference type="EMBL" id="SZYD01000468">
    <property type="protein sequence ID" value="KAD1807293.1"/>
    <property type="molecule type" value="Genomic_DNA"/>
</dbReference>
<evidence type="ECO:0000256" key="14">
    <source>
        <dbReference type="SAM" id="Phobius"/>
    </source>
</evidence>
<dbReference type="Gene3D" id="3.40.50.300">
    <property type="entry name" value="P-loop containing nucleotide triphosphate hydrolases"/>
    <property type="match status" value="2"/>
</dbReference>